<dbReference type="RefSeq" id="WP_021820853.1">
    <property type="nucleotide sequence ID" value="NZ_AVBC01000045.1"/>
</dbReference>
<dbReference type="EMBL" id="AVBC01000045">
    <property type="protein sequence ID" value="ERL49442.1"/>
    <property type="molecule type" value="Genomic_DNA"/>
</dbReference>
<dbReference type="eggNOG" id="ENOG50331DQ">
    <property type="taxonomic scope" value="Bacteria"/>
</dbReference>
<protein>
    <submittedName>
        <fullName evidence="2">Uncharacterized protein</fullName>
    </submittedName>
</protein>
<proteinExistence type="predicted"/>
<evidence type="ECO:0000256" key="1">
    <source>
        <dbReference type="SAM" id="Phobius"/>
    </source>
</evidence>
<feature type="transmembrane region" description="Helical" evidence="1">
    <location>
        <begin position="42"/>
        <end position="64"/>
    </location>
</feature>
<keyword evidence="1" id="KW-1133">Transmembrane helix</keyword>
<dbReference type="AlphaFoldDB" id="W1N1G9"/>
<keyword evidence="1" id="KW-0472">Membrane</keyword>
<name>W1N1G9_9GAMM</name>
<evidence type="ECO:0000313" key="2">
    <source>
        <dbReference type="EMBL" id="ERL49442.1"/>
    </source>
</evidence>
<sequence>MVRPPRIVTGLLLTIALSSLVGCGTVFHPERKGQAGGRIDPVVALANGVGLLFYIVPGVIAYAVDFSNGTIYLPSADNASIERLPLDRDMDTEELEQLLSERVGVPVELEDELVRVDAVESLEEALAMLRMSGYRDSARLAEARSSG</sequence>
<reference evidence="2 3" key="1">
    <citation type="submission" date="2013-08" db="EMBL/GenBank/DDBJ databases">
        <title>draft genome of Halomonas huanghegensis, strain BJGMM-B45T.</title>
        <authorList>
            <person name="Miao C."/>
            <person name="Wan Y."/>
            <person name="Jin W."/>
        </authorList>
    </citation>
    <scope>NUCLEOTIDE SEQUENCE [LARGE SCALE GENOMIC DNA]</scope>
    <source>
        <strain evidence="2 3">BJGMM-B45</strain>
    </source>
</reference>
<evidence type="ECO:0000313" key="3">
    <source>
        <dbReference type="Proteomes" id="UP000019113"/>
    </source>
</evidence>
<keyword evidence="1" id="KW-0812">Transmembrane</keyword>
<accession>W1N1G9</accession>
<comment type="caution">
    <text evidence="2">The sequence shown here is derived from an EMBL/GenBank/DDBJ whole genome shotgun (WGS) entry which is preliminary data.</text>
</comment>
<dbReference type="PATRIC" id="fig|1178482.3.peg.3895"/>
<organism evidence="2 3">
    <name type="scientific">Halomonas huangheensis</name>
    <dbReference type="NCBI Taxonomy" id="1178482"/>
    <lineage>
        <taxon>Bacteria</taxon>
        <taxon>Pseudomonadati</taxon>
        <taxon>Pseudomonadota</taxon>
        <taxon>Gammaproteobacteria</taxon>
        <taxon>Oceanospirillales</taxon>
        <taxon>Halomonadaceae</taxon>
        <taxon>Halomonas</taxon>
    </lineage>
</organism>
<gene>
    <name evidence="2" type="ORF">BJB45_06585</name>
</gene>
<dbReference type="Proteomes" id="UP000019113">
    <property type="component" value="Unassembled WGS sequence"/>
</dbReference>
<dbReference type="STRING" id="1178482.AR456_07925"/>
<dbReference type="PROSITE" id="PS51257">
    <property type="entry name" value="PROKAR_LIPOPROTEIN"/>
    <property type="match status" value="1"/>
</dbReference>
<keyword evidence="3" id="KW-1185">Reference proteome</keyword>